<keyword evidence="1" id="KW-0732">Signal</keyword>
<evidence type="ECO:0000313" key="3">
    <source>
        <dbReference type="Proteomes" id="UP000278962"/>
    </source>
</evidence>
<dbReference type="Proteomes" id="UP000278962">
    <property type="component" value="Unassembled WGS sequence"/>
</dbReference>
<feature type="chain" id="PRO_5024791803" evidence="1">
    <location>
        <begin position="42"/>
        <end position="78"/>
    </location>
</feature>
<proteinExistence type="predicted"/>
<comment type="caution">
    <text evidence="2">The sequence shown here is derived from an EMBL/GenBank/DDBJ whole genome shotgun (WGS) entry which is preliminary data.</text>
</comment>
<organism evidence="2 3">
    <name type="scientific">Solirubrobacter pauli</name>
    <dbReference type="NCBI Taxonomy" id="166793"/>
    <lineage>
        <taxon>Bacteria</taxon>
        <taxon>Bacillati</taxon>
        <taxon>Actinomycetota</taxon>
        <taxon>Thermoleophilia</taxon>
        <taxon>Solirubrobacterales</taxon>
        <taxon>Solirubrobacteraceae</taxon>
        <taxon>Solirubrobacter</taxon>
    </lineage>
</organism>
<reference evidence="2 3" key="1">
    <citation type="submission" date="2018-10" db="EMBL/GenBank/DDBJ databases">
        <title>Genomic Encyclopedia of Archaeal and Bacterial Type Strains, Phase II (KMG-II): from individual species to whole genera.</title>
        <authorList>
            <person name="Goeker M."/>
        </authorList>
    </citation>
    <scope>NUCLEOTIDE SEQUENCE [LARGE SCALE GENOMIC DNA]</scope>
    <source>
        <strain evidence="2 3">DSM 14954</strain>
    </source>
</reference>
<protein>
    <submittedName>
        <fullName evidence="2">Uncharacterized protein</fullName>
    </submittedName>
</protein>
<sequence>MSRVSTTRGVAGAIVPAMNKVRLATVIAALVVAAVPSTASATGGGGPHVRVFDGVVDDAPALSTGRHETAKNSVGNIR</sequence>
<accession>A0A660L649</accession>
<feature type="signal peptide" evidence="1">
    <location>
        <begin position="1"/>
        <end position="41"/>
    </location>
</feature>
<dbReference type="EMBL" id="RBIL01000002">
    <property type="protein sequence ID" value="RKQ87403.1"/>
    <property type="molecule type" value="Genomic_DNA"/>
</dbReference>
<gene>
    <name evidence="2" type="ORF">C8N24_5424</name>
</gene>
<evidence type="ECO:0000256" key="1">
    <source>
        <dbReference type="SAM" id="SignalP"/>
    </source>
</evidence>
<keyword evidence="3" id="KW-1185">Reference proteome</keyword>
<name>A0A660L649_9ACTN</name>
<evidence type="ECO:0000313" key="2">
    <source>
        <dbReference type="EMBL" id="RKQ87403.1"/>
    </source>
</evidence>
<dbReference type="AlphaFoldDB" id="A0A660L649"/>